<dbReference type="Proteomes" id="UP000324897">
    <property type="component" value="Unassembled WGS sequence"/>
</dbReference>
<evidence type="ECO:0000256" key="3">
    <source>
        <dbReference type="SAM" id="MobiDB-lite"/>
    </source>
</evidence>
<dbReference type="Gene3D" id="1.10.10.10">
    <property type="entry name" value="Winged helix-like DNA-binding domain superfamily/Winged helix DNA-binding domain"/>
    <property type="match status" value="1"/>
</dbReference>
<evidence type="ECO:0000256" key="1">
    <source>
        <dbReference type="ARBA" id="ARBA00022737"/>
    </source>
</evidence>
<dbReference type="Gene3D" id="3.80.10.10">
    <property type="entry name" value="Ribonuclease Inhibitor"/>
    <property type="match status" value="1"/>
</dbReference>
<dbReference type="Gene3D" id="3.40.50.300">
    <property type="entry name" value="P-loop containing nucleotide triphosphate hydrolases"/>
    <property type="match status" value="1"/>
</dbReference>
<dbReference type="GO" id="GO:0009626">
    <property type="term" value="P:plant-type hypersensitive response"/>
    <property type="evidence" value="ECO:0007669"/>
    <property type="project" value="UniProtKB-ARBA"/>
</dbReference>
<dbReference type="Gramene" id="TVU06722">
    <property type="protein sequence ID" value="TVU06722"/>
    <property type="gene ID" value="EJB05_49950"/>
</dbReference>
<evidence type="ECO:0000259" key="5">
    <source>
        <dbReference type="Pfam" id="PF23559"/>
    </source>
</evidence>
<dbReference type="Pfam" id="PF00931">
    <property type="entry name" value="NB-ARC"/>
    <property type="match status" value="1"/>
</dbReference>
<keyword evidence="2" id="KW-0611">Plant defense</keyword>
<feature type="domain" description="NB-ARC" evidence="4">
    <location>
        <begin position="102"/>
        <end position="284"/>
    </location>
</feature>
<sequence length="809" mass="92493">MDDAEDRIDLYLLRVKCRSDDGVRARLRHLLATIFSRRSLAGDIRALRARAAVISERHARYGVNRDALRRSPSMLTMCAPAQALDPEHALNQVIVGIDSQVETLAKVLLANHADGHCHLKVLSIVGFGGLGKTTLAMELCRRLEADFPYQAFVSVSQAFDPTRDLKALLKRMLQQIVKPKTKDDKGITVEGFLGDIDRLDATELAKLLERFLKGKRYLIVIDDVWTIQAWDAIQSNFVKNKYSNIVIVTTRIDSVAKACSPPNVTGHHIHHMEPLKFQDSKKLFLSRAYGPMVVSYPEELEDVMGTILNKCGGLPLAIVSIARVFAAYKLNKDKWETIYKSIGSQMESNPTLEGLREIVTVSYNYLPYELKGCMMYFSIFPEDYEIKKDRLLRRWIAEGLVPEKRGLTLMEVAESYLDELVCRNMVEPRFGYDGKVESCQVHDMFLEVMVSKSLESNFVSLMGGQYAEMSYDRIRRLSIQGDCEQRPHSGEQPKKKMIGRGSQGIKGTDVEHVRSLSMFHVTEHKLLDHLDKFNLLRVLDLEDCEGLTNHHMRYVCRLYLLKFLSVKGTNIDEMPSQLGKLMHLQTLNTRGTYLTRLPETVTNLEKLERIEFRHKIKWDILWCLPKGLQKMKALREVDVAFLNKDNVQAARELGELQQLQGIAMYIQHQVQDDVIKELALSLSKLYSLRKLDISHADLENGEINFLHDILTPPRLLRYLRIEGPVLKGGLPDWVGSLTYLVEFHIMRAGLVDDQLFDVLCKLPNLKSIWMQKRCYNDNEIVARTSHNFPALISLKATCDETSLPKIFRF</sequence>
<dbReference type="InterPro" id="IPR042197">
    <property type="entry name" value="Apaf_helical"/>
</dbReference>
<dbReference type="EMBL" id="RWGY01000051">
    <property type="protein sequence ID" value="TVU06722.1"/>
    <property type="molecule type" value="Genomic_DNA"/>
</dbReference>
<dbReference type="SUPFAM" id="SSF52540">
    <property type="entry name" value="P-loop containing nucleoside triphosphate hydrolases"/>
    <property type="match status" value="1"/>
</dbReference>
<dbReference type="GO" id="GO:0002758">
    <property type="term" value="P:innate immune response-activating signaling pathway"/>
    <property type="evidence" value="ECO:0007669"/>
    <property type="project" value="UniProtKB-ARBA"/>
</dbReference>
<evidence type="ECO:0000259" key="4">
    <source>
        <dbReference type="Pfam" id="PF00931"/>
    </source>
</evidence>
<dbReference type="PRINTS" id="PR00364">
    <property type="entry name" value="DISEASERSIST"/>
</dbReference>
<evidence type="ECO:0000313" key="8">
    <source>
        <dbReference type="Proteomes" id="UP000324897"/>
    </source>
</evidence>
<dbReference type="PANTHER" id="PTHR23155">
    <property type="entry name" value="DISEASE RESISTANCE PROTEIN RP"/>
    <property type="match status" value="1"/>
</dbReference>
<dbReference type="InterPro" id="IPR044974">
    <property type="entry name" value="Disease_R_plants"/>
</dbReference>
<accession>A0A5J9T5V2</accession>
<evidence type="ECO:0000259" key="6">
    <source>
        <dbReference type="Pfam" id="PF23598"/>
    </source>
</evidence>
<dbReference type="AlphaFoldDB" id="A0A5J9T5V2"/>
<name>A0A5J9T5V2_9POAL</name>
<dbReference type="InterPro" id="IPR058922">
    <property type="entry name" value="WHD_DRP"/>
</dbReference>
<dbReference type="GO" id="GO:0043531">
    <property type="term" value="F:ADP binding"/>
    <property type="evidence" value="ECO:0007669"/>
    <property type="project" value="InterPro"/>
</dbReference>
<dbReference type="Gene3D" id="1.10.8.430">
    <property type="entry name" value="Helical domain of apoptotic protease-activating factors"/>
    <property type="match status" value="1"/>
</dbReference>
<protein>
    <submittedName>
        <fullName evidence="7">Uncharacterized protein</fullName>
    </submittedName>
</protein>
<evidence type="ECO:0000256" key="2">
    <source>
        <dbReference type="ARBA" id="ARBA00022821"/>
    </source>
</evidence>
<comment type="caution">
    <text evidence="7">The sequence shown here is derived from an EMBL/GenBank/DDBJ whole genome shotgun (WGS) entry which is preliminary data.</text>
</comment>
<feature type="non-terminal residue" evidence="7">
    <location>
        <position position="1"/>
    </location>
</feature>
<dbReference type="InterPro" id="IPR036388">
    <property type="entry name" value="WH-like_DNA-bd_sf"/>
</dbReference>
<dbReference type="GO" id="GO:0042742">
    <property type="term" value="P:defense response to bacterium"/>
    <property type="evidence" value="ECO:0007669"/>
    <property type="project" value="UniProtKB-ARBA"/>
</dbReference>
<keyword evidence="8" id="KW-1185">Reference proteome</keyword>
<dbReference type="InterPro" id="IPR002182">
    <property type="entry name" value="NB-ARC"/>
</dbReference>
<dbReference type="InterPro" id="IPR032675">
    <property type="entry name" value="LRR_dom_sf"/>
</dbReference>
<reference evidence="7 8" key="1">
    <citation type="journal article" date="2019" name="Sci. Rep.">
        <title>A high-quality genome of Eragrostis curvula grass provides insights into Poaceae evolution and supports new strategies to enhance forage quality.</title>
        <authorList>
            <person name="Carballo J."/>
            <person name="Santos B.A.C.M."/>
            <person name="Zappacosta D."/>
            <person name="Garbus I."/>
            <person name="Selva J.P."/>
            <person name="Gallo C.A."/>
            <person name="Diaz A."/>
            <person name="Albertini E."/>
            <person name="Caccamo M."/>
            <person name="Echenique V."/>
        </authorList>
    </citation>
    <scope>NUCLEOTIDE SEQUENCE [LARGE SCALE GENOMIC DNA]</scope>
    <source>
        <strain evidence="8">cv. Victoria</strain>
        <tissue evidence="7">Leaf</tissue>
    </source>
</reference>
<dbReference type="InterPro" id="IPR055414">
    <property type="entry name" value="LRR_R13L4/SHOC2-like"/>
</dbReference>
<dbReference type="FunFam" id="1.10.10.10:FF:000322">
    <property type="entry name" value="Probable disease resistance protein At1g63360"/>
    <property type="match status" value="1"/>
</dbReference>
<evidence type="ECO:0000313" key="7">
    <source>
        <dbReference type="EMBL" id="TVU06722.1"/>
    </source>
</evidence>
<dbReference type="Pfam" id="PF23598">
    <property type="entry name" value="LRR_14"/>
    <property type="match status" value="1"/>
</dbReference>
<dbReference type="Pfam" id="PF23559">
    <property type="entry name" value="WHD_DRP"/>
    <property type="match status" value="1"/>
</dbReference>
<gene>
    <name evidence="7" type="ORF">EJB05_49950</name>
</gene>
<dbReference type="OrthoDB" id="687344at2759"/>
<feature type="domain" description="Disease resistance protein winged helix" evidence="5">
    <location>
        <begin position="379"/>
        <end position="447"/>
    </location>
</feature>
<dbReference type="PANTHER" id="PTHR23155:SF1005">
    <property type="entry name" value="OS07G0197300 PROTEIN"/>
    <property type="match status" value="1"/>
</dbReference>
<dbReference type="SUPFAM" id="SSF52047">
    <property type="entry name" value="RNI-like"/>
    <property type="match status" value="1"/>
</dbReference>
<feature type="domain" description="Disease resistance R13L4/SHOC-2-like LRR" evidence="6">
    <location>
        <begin position="512"/>
        <end position="799"/>
    </location>
</feature>
<feature type="compositionally biased region" description="Basic and acidic residues" evidence="3">
    <location>
        <begin position="483"/>
        <end position="494"/>
    </location>
</feature>
<organism evidence="7 8">
    <name type="scientific">Eragrostis curvula</name>
    <name type="common">weeping love grass</name>
    <dbReference type="NCBI Taxonomy" id="38414"/>
    <lineage>
        <taxon>Eukaryota</taxon>
        <taxon>Viridiplantae</taxon>
        <taxon>Streptophyta</taxon>
        <taxon>Embryophyta</taxon>
        <taxon>Tracheophyta</taxon>
        <taxon>Spermatophyta</taxon>
        <taxon>Magnoliopsida</taxon>
        <taxon>Liliopsida</taxon>
        <taxon>Poales</taxon>
        <taxon>Poaceae</taxon>
        <taxon>PACMAD clade</taxon>
        <taxon>Chloridoideae</taxon>
        <taxon>Eragrostideae</taxon>
        <taxon>Eragrostidinae</taxon>
        <taxon>Eragrostis</taxon>
    </lineage>
</organism>
<dbReference type="InterPro" id="IPR027417">
    <property type="entry name" value="P-loop_NTPase"/>
</dbReference>
<feature type="region of interest" description="Disordered" evidence="3">
    <location>
        <begin position="483"/>
        <end position="504"/>
    </location>
</feature>
<keyword evidence="1" id="KW-0677">Repeat</keyword>
<proteinExistence type="predicted"/>